<organism evidence="6 7">
    <name type="scientific">Chromobacterium amazonense</name>
    <dbReference type="NCBI Taxonomy" id="1382803"/>
    <lineage>
        <taxon>Bacteria</taxon>
        <taxon>Pseudomonadati</taxon>
        <taxon>Pseudomonadota</taxon>
        <taxon>Betaproteobacteria</taxon>
        <taxon>Neisseriales</taxon>
        <taxon>Chromobacteriaceae</taxon>
        <taxon>Chromobacterium</taxon>
    </lineage>
</organism>
<evidence type="ECO:0000313" key="6">
    <source>
        <dbReference type="EMBL" id="PRP69372.1"/>
    </source>
</evidence>
<dbReference type="PROSITE" id="PS50935">
    <property type="entry name" value="SSB"/>
    <property type="match status" value="1"/>
</dbReference>
<comment type="function">
    <text evidence="4">Involved in the restart of stalled replication forks, which reloads the replicative helicase on sites other than the origin of replication; the PriA-PriB pathway is the major replication restart pathway. During primosome assembly it facilitates complex formation between PriA and DnaT on DNA; stabilizes PriA on DNA. Stimulates the DNA unwinding activity of PriA helicase.</text>
</comment>
<proteinExistence type="inferred from homology"/>
<dbReference type="GO" id="GO:1990077">
    <property type="term" value="C:primosome complex"/>
    <property type="evidence" value="ECO:0007669"/>
    <property type="project" value="UniProtKB-UniRule"/>
</dbReference>
<gene>
    <name evidence="4 5" type="primary">priB</name>
    <name evidence="6" type="ORF">BUE93_16440</name>
    <name evidence="5" type="ORF">QCL97_008445</name>
</gene>
<comment type="subunit">
    <text evidence="4">Homodimer. Interacts with PriA and DnaT. Component of the replication restart primosome. Primosome assembly occurs via a 'hand-off' mechanism. PriA binds to replication forks, subsequently PriB then DnaT bind; DnaT then displaces ssDNA to generate the helicase loading substrate.</text>
</comment>
<dbReference type="InterPro" id="IPR000424">
    <property type="entry name" value="Primosome_PriB/ssb"/>
</dbReference>
<evidence type="ECO:0000256" key="3">
    <source>
        <dbReference type="ARBA" id="ARBA00023125"/>
    </source>
</evidence>
<evidence type="ECO:0000313" key="8">
    <source>
        <dbReference type="Proteomes" id="UP001224516"/>
    </source>
</evidence>
<dbReference type="RefSeq" id="WP_071109339.1">
    <property type="nucleotide sequence ID" value="NZ_CAWMOE010000013.1"/>
</dbReference>
<dbReference type="Proteomes" id="UP000239469">
    <property type="component" value="Unassembled WGS sequence"/>
</dbReference>
<keyword evidence="1 4" id="KW-0639">Primosome</keyword>
<sequence length="99" mass="11165">MQNRLLLTVTVEREDALRYTPAGLPVLEMWLKHQSRQSAGGFERDVACDIQAVWIGEDARKHAGKLAGQVMNVTGFLGQRSLRNPRLVLNIEYVEFVKG</sequence>
<evidence type="ECO:0000256" key="4">
    <source>
        <dbReference type="HAMAP-Rule" id="MF_00720"/>
    </source>
</evidence>
<dbReference type="EMBL" id="MTBD01000030">
    <property type="protein sequence ID" value="PRP69372.1"/>
    <property type="molecule type" value="Genomic_DNA"/>
</dbReference>
<dbReference type="HAMAP" id="MF_00720">
    <property type="entry name" value="PriB"/>
    <property type="match status" value="1"/>
</dbReference>
<dbReference type="AlphaFoldDB" id="A0A1S1XAH1"/>
<dbReference type="Proteomes" id="UP001224516">
    <property type="component" value="Unassembled WGS sequence"/>
</dbReference>
<dbReference type="InterPro" id="IPR012340">
    <property type="entry name" value="NA-bd_OB-fold"/>
</dbReference>
<dbReference type="Pfam" id="PF22657">
    <property type="entry name" value="SSB_1"/>
    <property type="match status" value="1"/>
</dbReference>
<dbReference type="EMBL" id="JAVFJF020000013">
    <property type="protein sequence ID" value="MEJ8674751.1"/>
    <property type="molecule type" value="Genomic_DNA"/>
</dbReference>
<evidence type="ECO:0000256" key="2">
    <source>
        <dbReference type="ARBA" id="ARBA00022705"/>
    </source>
</evidence>
<accession>A0A1S1XAH1</accession>
<evidence type="ECO:0000313" key="7">
    <source>
        <dbReference type="Proteomes" id="UP000239469"/>
    </source>
</evidence>
<evidence type="ECO:0000313" key="5">
    <source>
        <dbReference type="EMBL" id="MEJ8674751.1"/>
    </source>
</evidence>
<keyword evidence="3 4" id="KW-0238">DNA-binding</keyword>
<dbReference type="NCBIfam" id="TIGR04418">
    <property type="entry name" value="PriB_gamma"/>
    <property type="match status" value="1"/>
</dbReference>
<reference evidence="6 7" key="1">
    <citation type="submission" date="2017-01" db="EMBL/GenBank/DDBJ databases">
        <title>New insights into the genetic diversity of Chromobacterium isolated from tropical freshwater lake.</title>
        <authorList>
            <person name="Santos A.B."/>
            <person name="Nascimento A.M."/>
            <person name="Da Silva P.C."/>
        </authorList>
    </citation>
    <scope>NUCLEOTIDE SEQUENCE [LARGE SCALE GENOMIC DNA]</scope>
    <source>
        <strain evidence="6 7">56AF</strain>
    </source>
</reference>
<evidence type="ECO:0000256" key="1">
    <source>
        <dbReference type="ARBA" id="ARBA00022515"/>
    </source>
</evidence>
<keyword evidence="2 4" id="KW-0235">DNA replication</keyword>
<comment type="caution">
    <text evidence="6">The sequence shown here is derived from an EMBL/GenBank/DDBJ whole genome shotgun (WGS) entry which is preliminary data.</text>
</comment>
<keyword evidence="8" id="KW-1185">Reference proteome</keyword>
<dbReference type="Gene3D" id="2.40.50.140">
    <property type="entry name" value="Nucleic acid-binding proteins"/>
    <property type="match status" value="1"/>
</dbReference>
<dbReference type="InterPro" id="IPR023646">
    <property type="entry name" value="Prisomal_replication_PriB"/>
</dbReference>
<dbReference type="OrthoDB" id="5296916at2"/>
<dbReference type="PIRSF" id="PIRSF003135">
    <property type="entry name" value="Primosomal_n"/>
    <property type="match status" value="1"/>
</dbReference>
<reference evidence="5 8" key="2">
    <citation type="submission" date="2023-12" db="EMBL/GenBank/DDBJ databases">
        <title>Evaluation and characterization of a potential secondary metabolite violacein from indigenous Chromobacterium amazonense SAM215.</title>
        <authorList>
            <person name="Tarafdar M.R."/>
            <person name="Abedin S.M."/>
            <person name="Atiqua A."/>
            <person name="Saha A."/>
            <person name="Khan S.N."/>
        </authorList>
    </citation>
    <scope>NUCLEOTIDE SEQUENCE [LARGE SCALE GENOMIC DNA]</scope>
    <source>
        <strain evidence="5 8">SAM215</strain>
    </source>
</reference>
<protein>
    <recommendedName>
        <fullName evidence="4">Replication restart protein PriB</fullName>
    </recommendedName>
</protein>
<dbReference type="GO" id="GO:0006269">
    <property type="term" value="P:DNA replication, synthesis of primer"/>
    <property type="evidence" value="ECO:0007669"/>
    <property type="project" value="UniProtKB-KW"/>
</dbReference>
<dbReference type="SUPFAM" id="SSF50249">
    <property type="entry name" value="Nucleic acid-binding proteins"/>
    <property type="match status" value="1"/>
</dbReference>
<comment type="similarity">
    <text evidence="4">Belongs to the PriB family.</text>
</comment>
<name>A0A1S1XAH1_9NEIS</name>
<dbReference type="GO" id="GO:0003697">
    <property type="term" value="F:single-stranded DNA binding"/>
    <property type="evidence" value="ECO:0007669"/>
    <property type="project" value="UniProtKB-UniRule"/>
</dbReference>